<proteinExistence type="predicted"/>
<dbReference type="AlphaFoldDB" id="A0A7J7EEJ8"/>
<dbReference type="GO" id="GO:0005576">
    <property type="term" value="C:extracellular region"/>
    <property type="evidence" value="ECO:0007669"/>
    <property type="project" value="UniProtKB-SubCell"/>
</dbReference>
<keyword evidence="9" id="KW-1185">Reference proteome</keyword>
<evidence type="ECO:0000256" key="3">
    <source>
        <dbReference type="ARBA" id="ARBA00022729"/>
    </source>
</evidence>
<evidence type="ECO:0000256" key="5">
    <source>
        <dbReference type="SAM" id="MobiDB-lite"/>
    </source>
</evidence>
<gene>
    <name evidence="8" type="ORF">HPG69_005633</name>
</gene>
<sequence length="303" mass="33350">MPRALCPLGCYPRCPKNRPIYDEDLKKCVTRDRCGCYVEDTHYPPGASVPTDDICQSWYLSSPLSPSTQTPGPCCFWSNWINEHHPRTDIDSGDWETFDRVCRAPEDIQCRSAVEPQLSWEELGQRVQCNVSSGFICKNQDQFGTGPFEVCYDYEIRTTTSTTTPTIPTTITTVQTPTPTPTITTTPSTQPPTPTPTTTPTTTSTMTTTPCLDCIWTGWLDSGKPAFTKPGGDIESIGNVCGPRSAVNISCRASMYPNKPIAQLGQKVVCDISVGLVCKNEEQTPGGAIPMPYCLNYEINVYC</sequence>
<evidence type="ECO:0000256" key="2">
    <source>
        <dbReference type="ARBA" id="ARBA00022525"/>
    </source>
</evidence>
<dbReference type="InterPro" id="IPR039675">
    <property type="entry name" value="CILP1/CILP2"/>
</dbReference>
<dbReference type="Proteomes" id="UP000551758">
    <property type="component" value="Unassembled WGS sequence"/>
</dbReference>
<dbReference type="InterPro" id="IPR058753">
    <property type="entry name" value="TIL_OTOGL_Mucin"/>
</dbReference>
<dbReference type="PANTHER" id="PTHR15031">
    <property type="entry name" value="CARTILAGE INTERMEDIATE LAYER PROTEIN CLIP"/>
    <property type="match status" value="1"/>
</dbReference>
<dbReference type="PANTHER" id="PTHR15031:SF4">
    <property type="entry name" value="CARTILAGE INTERMEDIATE LAYER PROTEIN 1"/>
    <property type="match status" value="1"/>
</dbReference>
<evidence type="ECO:0000259" key="6">
    <source>
        <dbReference type="Pfam" id="PF13330"/>
    </source>
</evidence>
<reference evidence="8 9" key="1">
    <citation type="journal article" date="2020" name="Mol. Biol. Evol.">
        <title>Interspecific Gene Flow and the Evolution of Specialization in Black and White Rhinoceros.</title>
        <authorList>
            <person name="Moodley Y."/>
            <person name="Westbury M.V."/>
            <person name="Russo I.M."/>
            <person name="Gopalakrishnan S."/>
            <person name="Rakotoarivelo A."/>
            <person name="Olsen R.A."/>
            <person name="Prost S."/>
            <person name="Tunstall T."/>
            <person name="Ryder O.A."/>
            <person name="Dalen L."/>
            <person name="Bruford M.W."/>
        </authorList>
    </citation>
    <scope>NUCLEOTIDE SEQUENCE [LARGE SCALE GENOMIC DNA]</scope>
    <source>
        <strain evidence="8">SBR-YM</strain>
        <tissue evidence="8">Skin</tissue>
    </source>
</reference>
<name>A0A7J7EEJ8_DICBM</name>
<dbReference type="Pfam" id="PF13330">
    <property type="entry name" value="Mucin2_WxxW"/>
    <property type="match status" value="2"/>
</dbReference>
<feature type="region of interest" description="Disordered" evidence="5">
    <location>
        <begin position="163"/>
        <end position="205"/>
    </location>
</feature>
<protein>
    <submittedName>
        <fullName evidence="8">Uncharacterized protein</fullName>
    </submittedName>
</protein>
<evidence type="ECO:0000256" key="4">
    <source>
        <dbReference type="ARBA" id="ARBA00023180"/>
    </source>
</evidence>
<dbReference type="InterPro" id="IPR025155">
    <property type="entry name" value="WxxW_domain"/>
</dbReference>
<dbReference type="Pfam" id="PF25962">
    <property type="entry name" value="TIL_OTOGL_Mucin"/>
    <property type="match status" value="1"/>
</dbReference>
<keyword evidence="4" id="KW-0325">Glycoprotein</keyword>
<feature type="non-terminal residue" evidence="8">
    <location>
        <position position="303"/>
    </location>
</feature>
<feature type="domain" description="WxxW" evidence="6">
    <location>
        <begin position="216"/>
        <end position="303"/>
    </location>
</feature>
<feature type="compositionally biased region" description="Low complexity" evidence="5">
    <location>
        <begin position="163"/>
        <end position="188"/>
    </location>
</feature>
<keyword evidence="2" id="KW-0964">Secreted</keyword>
<accession>A0A7J7EEJ8</accession>
<dbReference type="EMBL" id="JACDTQ010003502">
    <property type="protein sequence ID" value="KAF5914111.1"/>
    <property type="molecule type" value="Genomic_DNA"/>
</dbReference>
<evidence type="ECO:0000256" key="1">
    <source>
        <dbReference type="ARBA" id="ARBA00004613"/>
    </source>
</evidence>
<feature type="domain" description="Otogelin-like/Mucin TIL" evidence="7">
    <location>
        <begin position="7"/>
        <end position="34"/>
    </location>
</feature>
<comment type="caution">
    <text evidence="8">The sequence shown here is derived from an EMBL/GenBank/DDBJ whole genome shotgun (WGS) entry which is preliminary data.</text>
</comment>
<keyword evidence="3" id="KW-0732">Signal</keyword>
<feature type="domain" description="WxxW" evidence="6">
    <location>
        <begin position="77"/>
        <end position="158"/>
    </location>
</feature>
<comment type="subcellular location">
    <subcellularLocation>
        <location evidence="1">Secreted</location>
    </subcellularLocation>
</comment>
<evidence type="ECO:0000313" key="9">
    <source>
        <dbReference type="Proteomes" id="UP000551758"/>
    </source>
</evidence>
<evidence type="ECO:0000259" key="7">
    <source>
        <dbReference type="Pfam" id="PF25962"/>
    </source>
</evidence>
<organism evidence="8 9">
    <name type="scientific">Diceros bicornis minor</name>
    <name type="common">South-central black rhinoceros</name>
    <dbReference type="NCBI Taxonomy" id="77932"/>
    <lineage>
        <taxon>Eukaryota</taxon>
        <taxon>Metazoa</taxon>
        <taxon>Chordata</taxon>
        <taxon>Craniata</taxon>
        <taxon>Vertebrata</taxon>
        <taxon>Euteleostomi</taxon>
        <taxon>Mammalia</taxon>
        <taxon>Eutheria</taxon>
        <taxon>Laurasiatheria</taxon>
        <taxon>Perissodactyla</taxon>
        <taxon>Rhinocerotidae</taxon>
        <taxon>Diceros</taxon>
    </lineage>
</organism>
<evidence type="ECO:0000313" key="8">
    <source>
        <dbReference type="EMBL" id="KAF5914111.1"/>
    </source>
</evidence>